<reference evidence="2" key="1">
    <citation type="journal article" date="2015" name="Nature">
        <title>Complex archaea that bridge the gap between prokaryotes and eukaryotes.</title>
        <authorList>
            <person name="Spang A."/>
            <person name="Saw J.H."/>
            <person name="Jorgensen S.L."/>
            <person name="Zaremba-Niedzwiedzka K."/>
            <person name="Martijn J."/>
            <person name="Lind A.E."/>
            <person name="van Eijk R."/>
            <person name="Schleper C."/>
            <person name="Guy L."/>
            <person name="Ettema T.J."/>
        </authorList>
    </citation>
    <scope>NUCLEOTIDE SEQUENCE</scope>
</reference>
<dbReference type="GO" id="GO:0016740">
    <property type="term" value="F:transferase activity"/>
    <property type="evidence" value="ECO:0007669"/>
    <property type="project" value="UniProtKB-KW"/>
</dbReference>
<evidence type="ECO:0008006" key="3">
    <source>
        <dbReference type="Google" id="ProtNLM"/>
    </source>
</evidence>
<dbReference type="InterPro" id="IPR001451">
    <property type="entry name" value="Hexapep"/>
</dbReference>
<proteinExistence type="predicted"/>
<evidence type="ECO:0000256" key="1">
    <source>
        <dbReference type="ARBA" id="ARBA00022679"/>
    </source>
</evidence>
<sequence>MSCFSPAELVDNDKKLVKKIAFSKGYRKLYVKFGKPSGEEFARFEKKWGRFYSIGDDCAFWPFTNITDPEYTSLGNNVMLSACTLLGHDGSISMLNRAFSKKLDRVGKIDIKDNVFIGHGAIILPNVTIGPNAIVAAGAVVSKDVAENSIVAGVPARHIGMVSDLVRRLEDETNQLPWSSLIKKREGSYDADLEPTLIAMRVKSFFPDDH</sequence>
<protein>
    <recommendedName>
        <fullName evidence="3">Maltose/galactoside acetyltransferase domain-containing protein</fullName>
    </recommendedName>
</protein>
<accession>A0A0F9UWI8</accession>
<evidence type="ECO:0000313" key="2">
    <source>
        <dbReference type="EMBL" id="KKN65556.1"/>
    </source>
</evidence>
<dbReference type="PANTHER" id="PTHR43300:SF11">
    <property type="entry name" value="ACETYLTRANSFERASE RV3034C-RELATED"/>
    <property type="match status" value="1"/>
</dbReference>
<dbReference type="AlphaFoldDB" id="A0A0F9UWI8"/>
<keyword evidence="1" id="KW-0808">Transferase</keyword>
<dbReference type="InterPro" id="IPR050179">
    <property type="entry name" value="Trans_hexapeptide_repeat"/>
</dbReference>
<dbReference type="PROSITE" id="PS00101">
    <property type="entry name" value="HEXAPEP_TRANSFERASES"/>
    <property type="match status" value="1"/>
</dbReference>
<name>A0A0F9UWI8_9ZZZZ</name>
<dbReference type="SUPFAM" id="SSF51161">
    <property type="entry name" value="Trimeric LpxA-like enzymes"/>
    <property type="match status" value="1"/>
</dbReference>
<dbReference type="Pfam" id="PF00132">
    <property type="entry name" value="Hexapep"/>
    <property type="match status" value="1"/>
</dbReference>
<dbReference type="EMBL" id="LAZR01000521">
    <property type="protein sequence ID" value="KKN65556.1"/>
    <property type="molecule type" value="Genomic_DNA"/>
</dbReference>
<comment type="caution">
    <text evidence="2">The sequence shown here is derived from an EMBL/GenBank/DDBJ whole genome shotgun (WGS) entry which is preliminary data.</text>
</comment>
<gene>
    <name evidence="2" type="ORF">LCGC14_0480290</name>
</gene>
<dbReference type="Gene3D" id="2.160.10.10">
    <property type="entry name" value="Hexapeptide repeat proteins"/>
    <property type="match status" value="1"/>
</dbReference>
<dbReference type="PANTHER" id="PTHR43300">
    <property type="entry name" value="ACETYLTRANSFERASE"/>
    <property type="match status" value="1"/>
</dbReference>
<dbReference type="InterPro" id="IPR011004">
    <property type="entry name" value="Trimer_LpxA-like_sf"/>
</dbReference>
<dbReference type="InterPro" id="IPR018357">
    <property type="entry name" value="Hexapep_transf_CS"/>
</dbReference>
<organism evidence="2">
    <name type="scientific">marine sediment metagenome</name>
    <dbReference type="NCBI Taxonomy" id="412755"/>
    <lineage>
        <taxon>unclassified sequences</taxon>
        <taxon>metagenomes</taxon>
        <taxon>ecological metagenomes</taxon>
    </lineage>
</organism>
<dbReference type="CDD" id="cd04647">
    <property type="entry name" value="LbH_MAT_like"/>
    <property type="match status" value="1"/>
</dbReference>